<dbReference type="InterPro" id="IPR018253">
    <property type="entry name" value="DnaJ_domain_CS"/>
</dbReference>
<dbReference type="Gene3D" id="2.10.230.10">
    <property type="entry name" value="Heat shock protein DnaJ, cysteine-rich domain"/>
    <property type="match status" value="1"/>
</dbReference>
<proteinExistence type="predicted"/>
<dbReference type="PANTHER" id="PTHR43096:SF26">
    <property type="entry name" value="CR-TYPE DOMAIN-CONTAINING PROTEIN"/>
    <property type="match status" value="1"/>
</dbReference>
<reference evidence="2 3" key="1">
    <citation type="submission" date="2023-10" db="EMBL/GenBank/DDBJ databases">
        <title>Chromosome-scale genome assembly provides insights into flower coloration mechanisms of Canna indica.</title>
        <authorList>
            <person name="Li C."/>
        </authorList>
    </citation>
    <scope>NUCLEOTIDE SEQUENCE [LARGE SCALE GENOMIC DNA]</scope>
    <source>
        <tissue evidence="2">Flower</tissue>
    </source>
</reference>
<dbReference type="SUPFAM" id="SSF46565">
    <property type="entry name" value="Chaperone J-domain"/>
    <property type="match status" value="1"/>
</dbReference>
<name>A0AAQ3KSR4_9LILI</name>
<evidence type="ECO:0000313" key="2">
    <source>
        <dbReference type="EMBL" id="WOL14184.1"/>
    </source>
</evidence>
<dbReference type="Gene3D" id="2.60.260.20">
    <property type="entry name" value="Urease metallochaperone UreE, N-terminal domain"/>
    <property type="match status" value="1"/>
</dbReference>
<organism evidence="2 3">
    <name type="scientific">Canna indica</name>
    <name type="common">Indian-shot</name>
    <dbReference type="NCBI Taxonomy" id="4628"/>
    <lineage>
        <taxon>Eukaryota</taxon>
        <taxon>Viridiplantae</taxon>
        <taxon>Streptophyta</taxon>
        <taxon>Embryophyta</taxon>
        <taxon>Tracheophyta</taxon>
        <taxon>Spermatophyta</taxon>
        <taxon>Magnoliopsida</taxon>
        <taxon>Liliopsida</taxon>
        <taxon>Zingiberales</taxon>
        <taxon>Cannaceae</taxon>
        <taxon>Canna</taxon>
    </lineage>
</organism>
<dbReference type="AlphaFoldDB" id="A0AAQ3KSR4"/>
<dbReference type="GO" id="GO:0051082">
    <property type="term" value="F:unfolded protein binding"/>
    <property type="evidence" value="ECO:0007669"/>
    <property type="project" value="TreeGrafter"/>
</dbReference>
<evidence type="ECO:0000259" key="1">
    <source>
        <dbReference type="PROSITE" id="PS50076"/>
    </source>
</evidence>
<dbReference type="InterPro" id="IPR001623">
    <property type="entry name" value="DnaJ_domain"/>
</dbReference>
<dbReference type="PROSITE" id="PS00636">
    <property type="entry name" value="DNAJ_1"/>
    <property type="match status" value="1"/>
</dbReference>
<keyword evidence="3" id="KW-1185">Reference proteome</keyword>
<feature type="domain" description="J" evidence="1">
    <location>
        <begin position="1"/>
        <end position="34"/>
    </location>
</feature>
<dbReference type="Gene3D" id="1.10.287.110">
    <property type="entry name" value="DnaJ domain"/>
    <property type="match status" value="1"/>
</dbReference>
<dbReference type="PANTHER" id="PTHR43096">
    <property type="entry name" value="DNAJ HOMOLOG 1, MITOCHONDRIAL-RELATED"/>
    <property type="match status" value="1"/>
</dbReference>
<dbReference type="InterPro" id="IPR036869">
    <property type="entry name" value="J_dom_sf"/>
</dbReference>
<protein>
    <recommendedName>
        <fullName evidence="1">J domain-containing protein</fullName>
    </recommendedName>
</protein>
<dbReference type="GO" id="GO:0005783">
    <property type="term" value="C:endoplasmic reticulum"/>
    <property type="evidence" value="ECO:0007669"/>
    <property type="project" value="UniProtKB-ARBA"/>
</dbReference>
<gene>
    <name evidence="2" type="ORF">Cni_G22964</name>
</gene>
<dbReference type="CDD" id="cd06257">
    <property type="entry name" value="DnaJ"/>
    <property type="match status" value="1"/>
</dbReference>
<sequence>MNKSPGAEENFKEISAAYEVLSDEEKRSLYDRYGEAGLQGELGPDVGPQGVDPFEVFNAFFGNSSGLFGGEIDPGGFNINSKFSRNQGLDIRCDLSLSFEESVFGSQQEVNVSCHETCDHKCNGTGAISFFFSPPCKSEVMIDDDKKTKKIPLFNFLIC</sequence>
<dbReference type="EMBL" id="CP136896">
    <property type="protein sequence ID" value="WOL14184.1"/>
    <property type="molecule type" value="Genomic_DNA"/>
</dbReference>
<dbReference type="Pfam" id="PF00226">
    <property type="entry name" value="DnaJ"/>
    <property type="match status" value="1"/>
</dbReference>
<dbReference type="GO" id="GO:0009535">
    <property type="term" value="C:chloroplast thylakoid membrane"/>
    <property type="evidence" value="ECO:0007669"/>
    <property type="project" value="TreeGrafter"/>
</dbReference>
<accession>A0AAQ3KSR4</accession>
<dbReference type="PROSITE" id="PS50076">
    <property type="entry name" value="DNAJ_2"/>
    <property type="match status" value="1"/>
</dbReference>
<dbReference type="GO" id="GO:0042026">
    <property type="term" value="P:protein refolding"/>
    <property type="evidence" value="ECO:0007669"/>
    <property type="project" value="TreeGrafter"/>
</dbReference>
<dbReference type="PRINTS" id="PR00625">
    <property type="entry name" value="JDOMAIN"/>
</dbReference>
<dbReference type="Proteomes" id="UP001327560">
    <property type="component" value="Chromosome 7"/>
</dbReference>
<evidence type="ECO:0000313" key="3">
    <source>
        <dbReference type="Proteomes" id="UP001327560"/>
    </source>
</evidence>